<dbReference type="CDD" id="cd05008">
    <property type="entry name" value="SIS_GlmS_GlmD_1"/>
    <property type="match status" value="1"/>
</dbReference>
<feature type="domain" description="SIS" evidence="2">
    <location>
        <begin position="194"/>
        <end position="330"/>
    </location>
</feature>
<dbReference type="EMBL" id="JBHSBU010000001">
    <property type="protein sequence ID" value="MFC4159702.1"/>
    <property type="molecule type" value="Genomic_DNA"/>
</dbReference>
<dbReference type="InterPro" id="IPR035466">
    <property type="entry name" value="GlmS/AgaS_SIS"/>
</dbReference>
<dbReference type="RefSeq" id="WP_378163747.1">
    <property type="nucleotide sequence ID" value="NZ_JBHSBU010000001.1"/>
</dbReference>
<evidence type="ECO:0000313" key="4">
    <source>
        <dbReference type="Proteomes" id="UP001595791"/>
    </source>
</evidence>
<dbReference type="InterPro" id="IPR001347">
    <property type="entry name" value="SIS_dom"/>
</dbReference>
<sequence length="340" mass="36199">MHSRMWLETHEAPATLARQGRLHDERFAALGERLRAAPPRAVVTVGRGSSDHAAAYLGYLTMARLGRLAVSLPMSLVTLYEAPLDVAGTLAVAVSQSGRSPDVVEPIRHFRAGGAETVALVNDTASPLSQAAAWSFGLEAGPEYAVAATKSYIASLGAAARLVAHWQNDQSLLAALDELPVALEAALSVDWSEAVERLQHSDRLMTVGRGLTLPIALEAALKCKETAAIQAEAFSGAEIKHGPMALIEHGYPLLIFATRGPAQASLRQTAAEMRRRGAQVLLAAPADVAERDLTLPLAPVAELDPLTAITAFYPMVEALARARGLDPDQPRHLDKVTLTR</sequence>
<gene>
    <name evidence="3" type="ORF">ACFOW7_10120</name>
</gene>
<reference evidence="4" key="1">
    <citation type="journal article" date="2019" name="Int. J. Syst. Evol. Microbiol.">
        <title>The Global Catalogue of Microorganisms (GCM) 10K type strain sequencing project: providing services to taxonomists for standard genome sequencing and annotation.</title>
        <authorList>
            <consortium name="The Broad Institute Genomics Platform"/>
            <consortium name="The Broad Institute Genome Sequencing Center for Infectious Disease"/>
            <person name="Wu L."/>
            <person name="Ma J."/>
        </authorList>
    </citation>
    <scope>NUCLEOTIDE SEQUENCE [LARGE SCALE GENOMIC DNA]</scope>
    <source>
        <strain evidence="4">LMG 29894</strain>
    </source>
</reference>
<name>A0ABV8MPU2_9NEIS</name>
<dbReference type="EC" id="3.5.-.-" evidence="3"/>
<dbReference type="Proteomes" id="UP001595791">
    <property type="component" value="Unassembled WGS sequence"/>
</dbReference>
<feature type="domain" description="SIS" evidence="2">
    <location>
        <begin position="30"/>
        <end position="181"/>
    </location>
</feature>
<dbReference type="PROSITE" id="PS51464">
    <property type="entry name" value="SIS"/>
    <property type="match status" value="2"/>
</dbReference>
<dbReference type="PANTHER" id="PTHR10937">
    <property type="entry name" value="GLUCOSAMINE--FRUCTOSE-6-PHOSPHATE AMINOTRANSFERASE, ISOMERIZING"/>
    <property type="match status" value="1"/>
</dbReference>
<dbReference type="PANTHER" id="PTHR10937:SF8">
    <property type="entry name" value="AMINOTRANSFERASE-RELATED"/>
    <property type="match status" value="1"/>
</dbReference>
<keyword evidence="1" id="KW-0677">Repeat</keyword>
<dbReference type="InterPro" id="IPR035490">
    <property type="entry name" value="GlmS/FrlB_SIS"/>
</dbReference>
<protein>
    <submittedName>
        <fullName evidence="3">SIS domain-containing protein</fullName>
        <ecNumber evidence="3">3.5.-.-</ecNumber>
    </submittedName>
</protein>
<dbReference type="SUPFAM" id="SSF53697">
    <property type="entry name" value="SIS domain"/>
    <property type="match status" value="1"/>
</dbReference>
<dbReference type="Pfam" id="PF01380">
    <property type="entry name" value="SIS"/>
    <property type="match status" value="2"/>
</dbReference>
<evidence type="ECO:0000313" key="3">
    <source>
        <dbReference type="EMBL" id="MFC4159702.1"/>
    </source>
</evidence>
<evidence type="ECO:0000259" key="2">
    <source>
        <dbReference type="PROSITE" id="PS51464"/>
    </source>
</evidence>
<dbReference type="CDD" id="cd05009">
    <property type="entry name" value="SIS_GlmS_GlmD_2"/>
    <property type="match status" value="1"/>
</dbReference>
<keyword evidence="3" id="KW-0378">Hydrolase</keyword>
<evidence type="ECO:0000256" key="1">
    <source>
        <dbReference type="ARBA" id="ARBA00022737"/>
    </source>
</evidence>
<comment type="caution">
    <text evidence="3">The sequence shown here is derived from an EMBL/GenBank/DDBJ whole genome shotgun (WGS) entry which is preliminary data.</text>
</comment>
<accession>A0ABV8MPU2</accession>
<dbReference type="GO" id="GO:0016787">
    <property type="term" value="F:hydrolase activity"/>
    <property type="evidence" value="ECO:0007669"/>
    <property type="project" value="UniProtKB-KW"/>
</dbReference>
<dbReference type="InterPro" id="IPR046348">
    <property type="entry name" value="SIS_dom_sf"/>
</dbReference>
<keyword evidence="4" id="KW-1185">Reference proteome</keyword>
<proteinExistence type="predicted"/>
<organism evidence="3 4">
    <name type="scientific">Chitinimonas lacunae</name>
    <dbReference type="NCBI Taxonomy" id="1963018"/>
    <lineage>
        <taxon>Bacteria</taxon>
        <taxon>Pseudomonadati</taxon>
        <taxon>Pseudomonadota</taxon>
        <taxon>Betaproteobacteria</taxon>
        <taxon>Neisseriales</taxon>
        <taxon>Chitinibacteraceae</taxon>
        <taxon>Chitinimonas</taxon>
    </lineage>
</organism>
<dbReference type="Gene3D" id="3.40.50.10490">
    <property type="entry name" value="Glucose-6-phosphate isomerase like protein, domain 1"/>
    <property type="match status" value="2"/>
</dbReference>